<name>A0ACB9QQ57_9MYRT</name>
<dbReference type="Proteomes" id="UP001057402">
    <property type="component" value="Chromosome 6"/>
</dbReference>
<sequence length="83" mass="9183">MNLSLYEALGDANPHYCRVPREKMAAKEASHQVMEARKAAMVEASWCRILKAARIDTKEAESLPKIAENNASEAFTALGVVMF</sequence>
<evidence type="ECO:0000313" key="2">
    <source>
        <dbReference type="Proteomes" id="UP001057402"/>
    </source>
</evidence>
<protein>
    <submittedName>
        <fullName evidence="1">Uncharacterized protein</fullName>
    </submittedName>
</protein>
<evidence type="ECO:0000313" key="1">
    <source>
        <dbReference type="EMBL" id="KAI4367582.1"/>
    </source>
</evidence>
<reference evidence="2" key="1">
    <citation type="journal article" date="2023" name="Front. Plant Sci.">
        <title>Chromosomal-level genome assembly of Melastoma candidum provides insights into trichome evolution.</title>
        <authorList>
            <person name="Zhong Y."/>
            <person name="Wu W."/>
            <person name="Sun C."/>
            <person name="Zou P."/>
            <person name="Liu Y."/>
            <person name="Dai S."/>
            <person name="Zhou R."/>
        </authorList>
    </citation>
    <scope>NUCLEOTIDE SEQUENCE [LARGE SCALE GENOMIC DNA]</scope>
</reference>
<gene>
    <name evidence="1" type="ORF">MLD38_023304</name>
</gene>
<organism evidence="1 2">
    <name type="scientific">Melastoma candidum</name>
    <dbReference type="NCBI Taxonomy" id="119954"/>
    <lineage>
        <taxon>Eukaryota</taxon>
        <taxon>Viridiplantae</taxon>
        <taxon>Streptophyta</taxon>
        <taxon>Embryophyta</taxon>
        <taxon>Tracheophyta</taxon>
        <taxon>Spermatophyta</taxon>
        <taxon>Magnoliopsida</taxon>
        <taxon>eudicotyledons</taxon>
        <taxon>Gunneridae</taxon>
        <taxon>Pentapetalae</taxon>
        <taxon>rosids</taxon>
        <taxon>malvids</taxon>
        <taxon>Myrtales</taxon>
        <taxon>Melastomataceae</taxon>
        <taxon>Melastomatoideae</taxon>
        <taxon>Melastomateae</taxon>
        <taxon>Melastoma</taxon>
    </lineage>
</organism>
<comment type="caution">
    <text evidence="1">The sequence shown here is derived from an EMBL/GenBank/DDBJ whole genome shotgun (WGS) entry which is preliminary data.</text>
</comment>
<accession>A0ACB9QQ57</accession>
<proteinExistence type="predicted"/>
<keyword evidence="2" id="KW-1185">Reference proteome</keyword>
<dbReference type="EMBL" id="CM042885">
    <property type="protein sequence ID" value="KAI4367582.1"/>
    <property type="molecule type" value="Genomic_DNA"/>
</dbReference>